<name>A0A5R9F9W4_9BACL</name>
<keyword evidence="2" id="KW-0813">Transport</keyword>
<evidence type="ECO:0000313" key="11">
    <source>
        <dbReference type="EMBL" id="TLS38428.1"/>
    </source>
</evidence>
<evidence type="ECO:0000256" key="2">
    <source>
        <dbReference type="ARBA" id="ARBA00022448"/>
    </source>
</evidence>
<keyword evidence="12" id="KW-1185">Reference proteome</keyword>
<feature type="transmembrane region" description="Helical" evidence="9">
    <location>
        <begin position="89"/>
        <end position="110"/>
    </location>
</feature>
<comment type="similarity">
    <text evidence="8">Belongs to the TRAP transporter small permease family.</text>
</comment>
<keyword evidence="5 9" id="KW-0812">Transmembrane</keyword>
<reference evidence="11 12" key="1">
    <citation type="submission" date="2019-04" db="EMBL/GenBank/DDBJ databases">
        <title>Bacillus caeni sp. nov., a bacterium isolated from mangrove sediment.</title>
        <authorList>
            <person name="Huang H."/>
            <person name="Mo K."/>
            <person name="Hu Y."/>
        </authorList>
    </citation>
    <scope>NUCLEOTIDE SEQUENCE [LARGE SCALE GENOMIC DNA]</scope>
    <source>
        <strain evidence="11 12">HB172195</strain>
    </source>
</reference>
<dbReference type="RefSeq" id="WP_138123699.1">
    <property type="nucleotide sequence ID" value="NZ_SWLG01000003.1"/>
</dbReference>
<proteinExistence type="inferred from homology"/>
<evidence type="ECO:0000256" key="1">
    <source>
        <dbReference type="ARBA" id="ARBA00004429"/>
    </source>
</evidence>
<keyword evidence="4" id="KW-0997">Cell inner membrane</keyword>
<dbReference type="PANTHER" id="PTHR35011:SF11">
    <property type="entry name" value="TRAP TRANSPORTER SMALL PERMEASE PROTEIN"/>
    <property type="match status" value="1"/>
</dbReference>
<dbReference type="OrthoDB" id="2086825at2"/>
<evidence type="ECO:0000259" key="10">
    <source>
        <dbReference type="Pfam" id="PF04290"/>
    </source>
</evidence>
<protein>
    <submittedName>
        <fullName evidence="11">TRAP transporter small permease</fullName>
    </submittedName>
</protein>
<dbReference type="GO" id="GO:0022857">
    <property type="term" value="F:transmembrane transporter activity"/>
    <property type="evidence" value="ECO:0007669"/>
    <property type="project" value="TreeGrafter"/>
</dbReference>
<comment type="caution">
    <text evidence="11">The sequence shown here is derived from an EMBL/GenBank/DDBJ whole genome shotgun (WGS) entry which is preliminary data.</text>
</comment>
<feature type="domain" description="Tripartite ATP-independent periplasmic transporters DctQ component" evidence="10">
    <location>
        <begin position="26"/>
        <end position="152"/>
    </location>
</feature>
<dbReference type="PANTHER" id="PTHR35011">
    <property type="entry name" value="2,3-DIKETO-L-GULONATE TRAP TRANSPORTER SMALL PERMEASE PROTEIN YIAM"/>
    <property type="match status" value="1"/>
</dbReference>
<keyword evidence="6 9" id="KW-1133">Transmembrane helix</keyword>
<organism evidence="11 12">
    <name type="scientific">Exobacillus caeni</name>
    <dbReference type="NCBI Taxonomy" id="2574798"/>
    <lineage>
        <taxon>Bacteria</taxon>
        <taxon>Bacillati</taxon>
        <taxon>Bacillota</taxon>
        <taxon>Bacilli</taxon>
        <taxon>Bacillales</taxon>
        <taxon>Guptibacillaceae</taxon>
        <taxon>Exobacillus</taxon>
    </lineage>
</organism>
<sequence length="159" mass="17667">MLLLLKGIDAINKVLRIVVAVLLIIMSIVIAVQVFSRFILGNSITWSEELARYLMIWLVFLASSLALRMKALIGVEAISERLSFKARRFLKTIVHALNIAFFVFLLIKGVEMLGHVQTQSSPAMHISMAWAYAAIPVGSFLMIINSIAVLIEFYKGGGE</sequence>
<dbReference type="GO" id="GO:0015740">
    <property type="term" value="P:C4-dicarboxylate transport"/>
    <property type="evidence" value="ECO:0007669"/>
    <property type="project" value="TreeGrafter"/>
</dbReference>
<dbReference type="InterPro" id="IPR007387">
    <property type="entry name" value="TRAP_DctQ"/>
</dbReference>
<dbReference type="AlphaFoldDB" id="A0A5R9F9W4"/>
<evidence type="ECO:0000256" key="6">
    <source>
        <dbReference type="ARBA" id="ARBA00022989"/>
    </source>
</evidence>
<keyword evidence="3" id="KW-1003">Cell membrane</keyword>
<dbReference type="Pfam" id="PF04290">
    <property type="entry name" value="DctQ"/>
    <property type="match status" value="1"/>
</dbReference>
<evidence type="ECO:0000256" key="5">
    <source>
        <dbReference type="ARBA" id="ARBA00022692"/>
    </source>
</evidence>
<comment type="subcellular location">
    <subcellularLocation>
        <location evidence="1">Cell inner membrane</location>
        <topology evidence="1">Multi-pass membrane protein</topology>
    </subcellularLocation>
</comment>
<dbReference type="Proteomes" id="UP000308230">
    <property type="component" value="Unassembled WGS sequence"/>
</dbReference>
<feature type="transmembrane region" description="Helical" evidence="9">
    <location>
        <begin position="50"/>
        <end position="68"/>
    </location>
</feature>
<gene>
    <name evidence="11" type="ORF">FCL54_04625</name>
</gene>
<accession>A0A5R9F9W4</accession>
<dbReference type="EMBL" id="SWLG01000003">
    <property type="protein sequence ID" value="TLS38428.1"/>
    <property type="molecule type" value="Genomic_DNA"/>
</dbReference>
<dbReference type="InterPro" id="IPR055348">
    <property type="entry name" value="DctQ"/>
</dbReference>
<dbReference type="GO" id="GO:0005886">
    <property type="term" value="C:plasma membrane"/>
    <property type="evidence" value="ECO:0007669"/>
    <property type="project" value="UniProtKB-SubCell"/>
</dbReference>
<evidence type="ECO:0000256" key="7">
    <source>
        <dbReference type="ARBA" id="ARBA00023136"/>
    </source>
</evidence>
<evidence type="ECO:0000256" key="9">
    <source>
        <dbReference type="SAM" id="Phobius"/>
    </source>
</evidence>
<feature type="transmembrane region" description="Helical" evidence="9">
    <location>
        <begin position="14"/>
        <end position="38"/>
    </location>
</feature>
<evidence type="ECO:0000313" key="12">
    <source>
        <dbReference type="Proteomes" id="UP000308230"/>
    </source>
</evidence>
<feature type="transmembrane region" description="Helical" evidence="9">
    <location>
        <begin position="130"/>
        <end position="154"/>
    </location>
</feature>
<evidence type="ECO:0000256" key="8">
    <source>
        <dbReference type="ARBA" id="ARBA00038436"/>
    </source>
</evidence>
<keyword evidence="7 9" id="KW-0472">Membrane</keyword>
<evidence type="ECO:0000256" key="3">
    <source>
        <dbReference type="ARBA" id="ARBA00022475"/>
    </source>
</evidence>
<evidence type="ECO:0000256" key="4">
    <source>
        <dbReference type="ARBA" id="ARBA00022519"/>
    </source>
</evidence>